<organism evidence="2 3">
    <name type="scientific">Clostridium taeniosporum</name>
    <dbReference type="NCBI Taxonomy" id="394958"/>
    <lineage>
        <taxon>Bacteria</taxon>
        <taxon>Bacillati</taxon>
        <taxon>Bacillota</taxon>
        <taxon>Clostridia</taxon>
        <taxon>Eubacteriales</taxon>
        <taxon>Clostridiaceae</taxon>
        <taxon>Clostridium</taxon>
    </lineage>
</organism>
<keyword evidence="1" id="KW-0812">Transmembrane</keyword>
<dbReference type="AlphaFoldDB" id="A0A1D7XP61"/>
<evidence type="ECO:0000313" key="2">
    <source>
        <dbReference type="EMBL" id="AOR25121.1"/>
    </source>
</evidence>
<dbReference type="Proteomes" id="UP000094652">
    <property type="component" value="Plasmid pCt3"/>
</dbReference>
<feature type="transmembrane region" description="Helical" evidence="1">
    <location>
        <begin position="84"/>
        <end position="105"/>
    </location>
</feature>
<evidence type="ECO:0000313" key="3">
    <source>
        <dbReference type="Proteomes" id="UP000094652"/>
    </source>
</evidence>
<name>A0A1D7XP61_9CLOT</name>
<keyword evidence="1" id="KW-1133">Transmembrane helix</keyword>
<gene>
    <name evidence="2" type="ORF">BGI42_15370</name>
</gene>
<protein>
    <submittedName>
        <fullName evidence="2">Uncharacterized protein</fullName>
    </submittedName>
</protein>
<feature type="transmembrane region" description="Helical" evidence="1">
    <location>
        <begin position="51"/>
        <end position="72"/>
    </location>
</feature>
<dbReference type="OrthoDB" id="1926101at2"/>
<dbReference type="RefSeq" id="WP_069681239.1">
    <property type="nucleotide sequence ID" value="NZ_CP017256.2"/>
</dbReference>
<feature type="transmembrane region" description="Helical" evidence="1">
    <location>
        <begin position="21"/>
        <end position="39"/>
    </location>
</feature>
<proteinExistence type="predicted"/>
<keyword evidence="1" id="KW-0472">Membrane</keyword>
<keyword evidence="2" id="KW-0614">Plasmid</keyword>
<feature type="transmembrane region" description="Helical" evidence="1">
    <location>
        <begin position="117"/>
        <end position="135"/>
    </location>
</feature>
<sequence length="140" mass="16662">MKKNKPLIFTKKKNKLLLFTKILYSICIIWTIISFIIIYSNINNNISSKLVIGYGLFIFFMLLYIPIITLFNARKLKWNSLKRILKKFISLFITFFIVNCAFDYIFRSYNIDVFNSFYHALGLSFGLAFMDVIFFKKENN</sequence>
<geneLocation type="plasmid" evidence="3">
    <name>pct3</name>
</geneLocation>
<dbReference type="KEGG" id="ctae:BGI42_15370"/>
<evidence type="ECO:0000256" key="1">
    <source>
        <dbReference type="SAM" id="Phobius"/>
    </source>
</evidence>
<accession>A0A1D7XP61</accession>
<keyword evidence="3" id="KW-1185">Reference proteome</keyword>
<reference evidence="3" key="1">
    <citation type="submission" date="2016-09" db="EMBL/GenBank/DDBJ databases">
        <title>Genomics of Clostridium taeniosporum, an organism which forms endospores with ribbon-like appendages.</title>
        <authorList>
            <person name="Walker J.R."/>
        </authorList>
    </citation>
    <scope>NUCLEOTIDE SEQUENCE [LARGE SCALE GENOMIC DNA]</scope>
    <source>
        <strain evidence="3">1/k</strain>
        <plasmid evidence="3">Plasmid pct3</plasmid>
    </source>
</reference>
<dbReference type="EMBL" id="CP017256">
    <property type="protein sequence ID" value="AOR25121.1"/>
    <property type="molecule type" value="Genomic_DNA"/>
</dbReference>